<protein>
    <recommendedName>
        <fullName evidence="4">Glycosyltransferase RgtA/B/C/D-like domain-containing protein</fullName>
    </recommendedName>
</protein>
<dbReference type="RefSeq" id="WP_262572461.1">
    <property type="nucleotide sequence ID" value="NZ_JAOQKJ010000001.1"/>
</dbReference>
<feature type="transmembrane region" description="Helical" evidence="1">
    <location>
        <begin position="423"/>
        <end position="439"/>
    </location>
</feature>
<proteinExistence type="predicted"/>
<feature type="transmembrane region" description="Helical" evidence="1">
    <location>
        <begin position="451"/>
        <end position="469"/>
    </location>
</feature>
<evidence type="ECO:0008006" key="4">
    <source>
        <dbReference type="Google" id="ProtNLM"/>
    </source>
</evidence>
<feature type="transmembrane region" description="Helical" evidence="1">
    <location>
        <begin position="614"/>
        <end position="636"/>
    </location>
</feature>
<gene>
    <name evidence="2" type="ORF">OCV77_00910</name>
</gene>
<reference evidence="2 3" key="1">
    <citation type="journal article" date="2021" name="ISME Commun">
        <title>Automated analysis of genomic sequences facilitates high-throughput and comprehensive description of bacteria.</title>
        <authorList>
            <person name="Hitch T.C.A."/>
        </authorList>
    </citation>
    <scope>NUCLEOTIDE SEQUENCE [LARGE SCALE GENOMIC DNA]</scope>
    <source>
        <strain evidence="2 3">Sanger_18</strain>
    </source>
</reference>
<evidence type="ECO:0000256" key="1">
    <source>
        <dbReference type="SAM" id="Phobius"/>
    </source>
</evidence>
<accession>A0ABT2SZE4</accession>
<evidence type="ECO:0000313" key="2">
    <source>
        <dbReference type="EMBL" id="MCU6743076.1"/>
    </source>
</evidence>
<feature type="transmembrane region" description="Helical" evidence="1">
    <location>
        <begin position="378"/>
        <end position="395"/>
    </location>
</feature>
<dbReference type="EMBL" id="JAOQKJ010000001">
    <property type="protein sequence ID" value="MCU6743076.1"/>
    <property type="molecule type" value="Genomic_DNA"/>
</dbReference>
<feature type="transmembrane region" description="Helical" evidence="1">
    <location>
        <begin position="167"/>
        <end position="189"/>
    </location>
</feature>
<comment type="caution">
    <text evidence="2">The sequence shown here is derived from an EMBL/GenBank/DDBJ whole genome shotgun (WGS) entry which is preliminary data.</text>
</comment>
<feature type="transmembrane region" description="Helical" evidence="1">
    <location>
        <begin position="252"/>
        <end position="270"/>
    </location>
</feature>
<feature type="transmembrane region" description="Helical" evidence="1">
    <location>
        <begin position="196"/>
        <end position="215"/>
    </location>
</feature>
<dbReference type="Proteomes" id="UP001652432">
    <property type="component" value="Unassembled WGS sequence"/>
</dbReference>
<feature type="transmembrane region" description="Helical" evidence="1">
    <location>
        <begin position="330"/>
        <end position="347"/>
    </location>
</feature>
<organism evidence="2 3">
    <name type="scientific">Suilimivivens aceti</name>
    <dbReference type="NCBI Taxonomy" id="2981774"/>
    <lineage>
        <taxon>Bacteria</taxon>
        <taxon>Bacillati</taxon>
        <taxon>Bacillota</taxon>
        <taxon>Clostridia</taxon>
        <taxon>Lachnospirales</taxon>
        <taxon>Lachnospiraceae</taxon>
        <taxon>Suilimivivens</taxon>
    </lineage>
</organism>
<keyword evidence="1" id="KW-0472">Membrane</keyword>
<feature type="transmembrane region" description="Helical" evidence="1">
    <location>
        <begin position="588"/>
        <end position="607"/>
    </location>
</feature>
<name>A0ABT2SZE4_9FIRM</name>
<feature type="transmembrane region" description="Helical" evidence="1">
    <location>
        <begin position="551"/>
        <end position="576"/>
    </location>
</feature>
<keyword evidence="3" id="KW-1185">Reference proteome</keyword>
<keyword evidence="1" id="KW-1133">Transmembrane helix</keyword>
<evidence type="ECO:0000313" key="3">
    <source>
        <dbReference type="Proteomes" id="UP001652432"/>
    </source>
</evidence>
<feature type="transmembrane region" description="Helical" evidence="1">
    <location>
        <begin position="520"/>
        <end position="539"/>
    </location>
</feature>
<sequence length="777" mass="87505">MKKGNVIAGIILILVLVGILAVKDTESTAYIASNANDEIILHTGEVLSQSWLSEQKKIGGFVLQLANVPQTVESGSIKMELKDRESGEILVSEERVLAELQGSSLSFRFPVIKMKPVRELEVLLELNGDPNAEVVLKVNNDYSGCKINGEDKDCGLGSEFIYVKNSAVFVVMVSLGIIFALAISLSLLTKHEFADTSGVIAIGICLVLYICAMAGNASVGIYLIEGLAACGLIYILYCLFTNRCQVKNILSFGMAAVGIFFLFTIVYNYGTIITESDEFSHWALATKDLFYSDKLYSHEGTTVMFTRYPPLMSLFQYYFMSVNQLFSDKFLFIAYQLFGFLLLSVILRKRDGIKKKVVLSGVLFLFPLLFNTNYYNKIMIDGFLGILFAYVLYCFFFEEMDLFNLVRLIFGMSALVLTKEMGVVLAGLAGMVFLIYTVWEQRKLGTRKEWQIILTGIIALAVFGSWQIYCQMHIGNVTEKGMADAIQMISGGGHDVEDKLSFFLQTVLSNINSVWNGIKIGPFSVLTILVIFLFAAYSIKKRTDRKKEWVIMELLITGSVVYFLCIVFLYVTVFPIQDALTAASLDRYLFSYVSGIVFLIVAYIAAYGRKETEYIRIGILGLAVLFLAPTSGLFAMNQYEEKRQSILWGYDKIEENFQSFLNKDDAIFFWCDDSQKLSHYIFQYYMCPIHAQSGNTGCSFTYHEADEEKVSDISEIENIIGKYDYVYLANYSKKQEKYYGSLIGKGVLLDGGIYRVENTQNGVKLVLQGYSPIQRFY</sequence>
<keyword evidence="1" id="KW-0812">Transmembrane</keyword>
<feature type="transmembrane region" description="Helical" evidence="1">
    <location>
        <begin position="221"/>
        <end position="240"/>
    </location>
</feature>